<dbReference type="CDD" id="cd05466">
    <property type="entry name" value="PBP2_LTTR_substrate"/>
    <property type="match status" value="1"/>
</dbReference>
<sequence length="238" mass="25873">MLRLSFATGTEPGKWFTRYREYTSHELATADADDALADVLAGSADLALARVPEAGDPRIDDTFHMVRLYDEAPGIAVPKDHILAEMGETVNPADVADEIVNYRIPDTGVVDVQAVRDALQIVAANVGIVVAPRPLLKVLSKRQVVPLALADAPSAPSPRTFIALVWRKEDDGEVIQDFVGIARGRTPNSSRTDTKKKSARAKSLAKQARRTGAVKGKKSVSKQTLLKRKKGSQRGKRR</sequence>
<keyword evidence="4" id="KW-0010">Activator</keyword>
<dbReference type="InterPro" id="IPR005119">
    <property type="entry name" value="LysR_subst-bd"/>
</dbReference>
<evidence type="ECO:0000256" key="3">
    <source>
        <dbReference type="ARBA" id="ARBA00023125"/>
    </source>
</evidence>
<protein>
    <submittedName>
        <fullName evidence="8">LysR family transcriptional regulator substrate-binding protein</fullName>
    </submittedName>
</protein>
<dbReference type="GO" id="GO:0032993">
    <property type="term" value="C:protein-DNA complex"/>
    <property type="evidence" value="ECO:0007669"/>
    <property type="project" value="TreeGrafter"/>
</dbReference>
<dbReference type="Proteomes" id="UP000318080">
    <property type="component" value="Unassembled WGS sequence"/>
</dbReference>
<name>A0A540R501_9CORY</name>
<dbReference type="SUPFAM" id="SSF53850">
    <property type="entry name" value="Periplasmic binding protein-like II"/>
    <property type="match status" value="1"/>
</dbReference>
<keyword evidence="9" id="KW-1185">Reference proteome</keyword>
<accession>A0A540R501</accession>
<dbReference type="GO" id="GO:0003700">
    <property type="term" value="F:DNA-binding transcription factor activity"/>
    <property type="evidence" value="ECO:0007669"/>
    <property type="project" value="TreeGrafter"/>
</dbReference>
<dbReference type="Pfam" id="PF03466">
    <property type="entry name" value="LysR_substrate"/>
    <property type="match status" value="1"/>
</dbReference>
<dbReference type="GO" id="GO:0003677">
    <property type="term" value="F:DNA binding"/>
    <property type="evidence" value="ECO:0007669"/>
    <property type="project" value="UniProtKB-KW"/>
</dbReference>
<proteinExistence type="inferred from homology"/>
<evidence type="ECO:0000313" key="8">
    <source>
        <dbReference type="EMBL" id="TQE42815.1"/>
    </source>
</evidence>
<organism evidence="8 9">
    <name type="scientific">Corynebacterium phoceense</name>
    <dbReference type="NCBI Taxonomy" id="1686286"/>
    <lineage>
        <taxon>Bacteria</taxon>
        <taxon>Bacillati</taxon>
        <taxon>Actinomycetota</taxon>
        <taxon>Actinomycetes</taxon>
        <taxon>Mycobacteriales</taxon>
        <taxon>Corynebacteriaceae</taxon>
        <taxon>Corynebacterium</taxon>
    </lineage>
</organism>
<dbReference type="Gene3D" id="3.40.190.10">
    <property type="entry name" value="Periplasmic binding protein-like II"/>
    <property type="match status" value="2"/>
</dbReference>
<evidence type="ECO:0000256" key="2">
    <source>
        <dbReference type="ARBA" id="ARBA00023015"/>
    </source>
</evidence>
<dbReference type="AlphaFoldDB" id="A0A540R501"/>
<reference evidence="8 9" key="1">
    <citation type="submission" date="2019-06" db="EMBL/GenBank/DDBJ databases">
        <title>Draft genome of C. phoceense Strain 272.</title>
        <authorList>
            <person name="Pacheco L.G.C."/>
            <person name="Barberis C.M."/>
            <person name="Almuzara M.N."/>
            <person name="Traglia G.M."/>
            <person name="Santos C.S."/>
            <person name="Rocha D.J.P.G."/>
            <person name="Aguiar E.R.G.R."/>
            <person name="Vay C.A."/>
        </authorList>
    </citation>
    <scope>NUCLEOTIDE SEQUENCE [LARGE SCALE GENOMIC DNA]</scope>
    <source>
        <strain evidence="8 9">272</strain>
    </source>
</reference>
<comment type="caution">
    <text evidence="8">The sequence shown here is derived from an EMBL/GenBank/DDBJ whole genome shotgun (WGS) entry which is preliminary data.</text>
</comment>
<dbReference type="RefSeq" id="WP_141629161.1">
    <property type="nucleotide sequence ID" value="NZ_VHIR01000017.1"/>
</dbReference>
<gene>
    <name evidence="8" type="ORF">EJK80_10510</name>
</gene>
<feature type="compositionally biased region" description="Basic residues" evidence="6">
    <location>
        <begin position="215"/>
        <end position="238"/>
    </location>
</feature>
<keyword evidence="2" id="KW-0805">Transcription regulation</keyword>
<dbReference type="STRING" id="1686286.GCA_900092335_01381"/>
<feature type="region of interest" description="Disordered" evidence="6">
    <location>
        <begin position="181"/>
        <end position="238"/>
    </location>
</feature>
<dbReference type="PANTHER" id="PTHR30346">
    <property type="entry name" value="TRANSCRIPTIONAL DUAL REGULATOR HCAR-RELATED"/>
    <property type="match status" value="1"/>
</dbReference>
<evidence type="ECO:0000256" key="4">
    <source>
        <dbReference type="ARBA" id="ARBA00023159"/>
    </source>
</evidence>
<evidence type="ECO:0000256" key="6">
    <source>
        <dbReference type="SAM" id="MobiDB-lite"/>
    </source>
</evidence>
<evidence type="ECO:0000313" key="9">
    <source>
        <dbReference type="Proteomes" id="UP000318080"/>
    </source>
</evidence>
<evidence type="ECO:0000256" key="5">
    <source>
        <dbReference type="ARBA" id="ARBA00023163"/>
    </source>
</evidence>
<feature type="domain" description="LysR substrate-binding" evidence="7">
    <location>
        <begin position="26"/>
        <end position="98"/>
    </location>
</feature>
<evidence type="ECO:0000256" key="1">
    <source>
        <dbReference type="ARBA" id="ARBA00009437"/>
    </source>
</evidence>
<evidence type="ECO:0000259" key="7">
    <source>
        <dbReference type="Pfam" id="PF03466"/>
    </source>
</evidence>
<dbReference type="EMBL" id="VHIR01000017">
    <property type="protein sequence ID" value="TQE42815.1"/>
    <property type="molecule type" value="Genomic_DNA"/>
</dbReference>
<dbReference type="PANTHER" id="PTHR30346:SF0">
    <property type="entry name" value="HCA OPERON TRANSCRIPTIONAL ACTIVATOR HCAR"/>
    <property type="match status" value="1"/>
</dbReference>
<keyword evidence="3" id="KW-0238">DNA-binding</keyword>
<comment type="similarity">
    <text evidence="1">Belongs to the LysR transcriptional regulatory family.</text>
</comment>
<keyword evidence="5" id="KW-0804">Transcription</keyword>